<name>A0A8J4M4B8_9BACL</name>
<keyword evidence="2" id="KW-1185">Reference proteome</keyword>
<gene>
    <name evidence="1" type="ORF">XYCOK13_37790</name>
</gene>
<dbReference type="RefSeq" id="WP_213413761.1">
    <property type="nucleotide sequence ID" value="NZ_BOVK01000064.1"/>
</dbReference>
<comment type="caution">
    <text evidence="1">The sequence shown here is derived from an EMBL/GenBank/DDBJ whole genome shotgun (WGS) entry which is preliminary data.</text>
</comment>
<sequence>MAEYGDGMRLSMPTFIIRPSLLRTKGEEFTGLHGGRQEGEAGCGRIRLFLIPQRKARRAGKLALYMVFAYNNL</sequence>
<reference evidence="1" key="1">
    <citation type="submission" date="2021-04" db="EMBL/GenBank/DDBJ databases">
        <title>Draft genome sequence of Xylanibacillus composti strain K13.</title>
        <authorList>
            <person name="Uke A."/>
            <person name="Chhe C."/>
            <person name="Baramee S."/>
            <person name="Kosugi A."/>
        </authorList>
    </citation>
    <scope>NUCLEOTIDE SEQUENCE</scope>
    <source>
        <strain evidence="1">K13</strain>
    </source>
</reference>
<dbReference type="AlphaFoldDB" id="A0A8J4M4B8"/>
<dbReference type="Proteomes" id="UP000677918">
    <property type="component" value="Unassembled WGS sequence"/>
</dbReference>
<evidence type="ECO:0000313" key="1">
    <source>
        <dbReference type="EMBL" id="GIQ70955.1"/>
    </source>
</evidence>
<protein>
    <submittedName>
        <fullName evidence="1">Uncharacterized protein</fullName>
    </submittedName>
</protein>
<accession>A0A8J4M4B8</accession>
<organism evidence="1 2">
    <name type="scientific">Xylanibacillus composti</name>
    <dbReference type="NCBI Taxonomy" id="1572762"/>
    <lineage>
        <taxon>Bacteria</taxon>
        <taxon>Bacillati</taxon>
        <taxon>Bacillota</taxon>
        <taxon>Bacilli</taxon>
        <taxon>Bacillales</taxon>
        <taxon>Paenibacillaceae</taxon>
        <taxon>Xylanibacillus</taxon>
    </lineage>
</organism>
<proteinExistence type="predicted"/>
<evidence type="ECO:0000313" key="2">
    <source>
        <dbReference type="Proteomes" id="UP000677918"/>
    </source>
</evidence>
<dbReference type="EMBL" id="BOVK01000064">
    <property type="protein sequence ID" value="GIQ70955.1"/>
    <property type="molecule type" value="Genomic_DNA"/>
</dbReference>